<dbReference type="KEGG" id="dmm:dnm_053640"/>
<dbReference type="RefSeq" id="WP_207677987.1">
    <property type="nucleotide sequence ID" value="NZ_CP061800.1"/>
</dbReference>
<evidence type="ECO:0000256" key="2">
    <source>
        <dbReference type="SAM" id="Phobius"/>
    </source>
</evidence>
<evidence type="ECO:0000256" key="1">
    <source>
        <dbReference type="SAM" id="Coils"/>
    </source>
</evidence>
<dbReference type="Pfam" id="PF02470">
    <property type="entry name" value="MlaD"/>
    <property type="match status" value="1"/>
</dbReference>
<name>A0A975BP66_9BACT</name>
<feature type="domain" description="Mce/MlaD" evidence="3">
    <location>
        <begin position="37"/>
        <end position="113"/>
    </location>
</feature>
<dbReference type="PANTHER" id="PTHR33371">
    <property type="entry name" value="INTERMEMBRANE PHOSPHOLIPID TRANSPORT SYSTEM BINDING PROTEIN MLAD-RELATED"/>
    <property type="match status" value="1"/>
</dbReference>
<dbReference type="InterPro" id="IPR003399">
    <property type="entry name" value="Mce/MlaD"/>
</dbReference>
<dbReference type="InterPro" id="IPR052336">
    <property type="entry name" value="MlaD_Phospholipid_Transporter"/>
</dbReference>
<keyword evidence="5" id="KW-1185">Reference proteome</keyword>
<reference evidence="4" key="1">
    <citation type="journal article" date="2021" name="Microb. Physiol.">
        <title>Proteogenomic Insights into the Physiology of Marine, Sulfate-Reducing, Filamentous Desulfonema limicola and Desulfonema magnum.</title>
        <authorList>
            <person name="Schnaars V."/>
            <person name="Wohlbrand L."/>
            <person name="Scheve S."/>
            <person name="Hinrichs C."/>
            <person name="Reinhardt R."/>
            <person name="Rabus R."/>
        </authorList>
    </citation>
    <scope>NUCLEOTIDE SEQUENCE</scope>
    <source>
        <strain evidence="4">4be13</strain>
    </source>
</reference>
<dbReference type="EMBL" id="CP061800">
    <property type="protein sequence ID" value="QTA89314.1"/>
    <property type="molecule type" value="Genomic_DNA"/>
</dbReference>
<sequence>MASNKTAFAVGLFMIVGLAIAVTAIIWLGMSNYFEKGQNYVAYFDESVQGLDRDSPVKYRGVAIGRVKSVGVAPDGTLIEVILTIEEEMQLESDMYAQLKSVGITGIMFIEIDRKKEGEPDYHPPISFYTEYPIVVVKPSGIKMLMDGMDEVLDLVSELDTKGISHRLKRSVDRINQIFEDAEVKGLSSDIRSSLAKIDKILEPEKWDRIISSLEKTSESLNSLAQNANQTVSDLNKNMNKLSANANKTISSINNTVNGIGKIVSDNEKRLNKAAASLESSMENADIFLDQGTRLIKNSEVRFSTLQRHLLVTLQNLEKASENLDNFVDTISDQPSQLIFGHPIPSKKIED</sequence>
<keyword evidence="1" id="KW-0175">Coiled coil</keyword>
<protein>
    <submittedName>
        <fullName evidence="4">MlaD protein domain-containing protein</fullName>
    </submittedName>
</protein>
<dbReference type="AlphaFoldDB" id="A0A975BP66"/>
<dbReference type="Proteomes" id="UP000663722">
    <property type="component" value="Chromosome"/>
</dbReference>
<proteinExistence type="predicted"/>
<accession>A0A975BP66</accession>
<gene>
    <name evidence="4" type="ORF">dnm_053640</name>
</gene>
<keyword evidence="2" id="KW-0812">Transmembrane</keyword>
<feature type="coiled-coil region" evidence="1">
    <location>
        <begin position="211"/>
        <end position="245"/>
    </location>
</feature>
<organism evidence="4 5">
    <name type="scientific">Desulfonema magnum</name>
    <dbReference type="NCBI Taxonomy" id="45655"/>
    <lineage>
        <taxon>Bacteria</taxon>
        <taxon>Pseudomonadati</taxon>
        <taxon>Thermodesulfobacteriota</taxon>
        <taxon>Desulfobacteria</taxon>
        <taxon>Desulfobacterales</taxon>
        <taxon>Desulfococcaceae</taxon>
        <taxon>Desulfonema</taxon>
    </lineage>
</organism>
<evidence type="ECO:0000313" key="5">
    <source>
        <dbReference type="Proteomes" id="UP000663722"/>
    </source>
</evidence>
<feature type="transmembrane region" description="Helical" evidence="2">
    <location>
        <begin position="7"/>
        <end position="30"/>
    </location>
</feature>
<dbReference type="PANTHER" id="PTHR33371:SF4">
    <property type="entry name" value="INTERMEMBRANE PHOSPHOLIPID TRANSPORT SYSTEM BINDING PROTEIN MLAD"/>
    <property type="match status" value="1"/>
</dbReference>
<keyword evidence="2" id="KW-1133">Transmembrane helix</keyword>
<evidence type="ECO:0000259" key="3">
    <source>
        <dbReference type="Pfam" id="PF02470"/>
    </source>
</evidence>
<keyword evidence="2" id="KW-0472">Membrane</keyword>
<evidence type="ECO:0000313" key="4">
    <source>
        <dbReference type="EMBL" id="QTA89314.1"/>
    </source>
</evidence>